<dbReference type="InterPro" id="IPR003593">
    <property type="entry name" value="AAA+_ATPase"/>
</dbReference>
<keyword evidence="4 6" id="KW-0067">ATP-binding</keyword>
<dbReference type="SUPFAM" id="SSF52540">
    <property type="entry name" value="P-loop containing nucleoside triphosphate hydrolases"/>
    <property type="match status" value="1"/>
</dbReference>
<dbReference type="AlphaFoldDB" id="A0A4Z0BGN4"/>
<dbReference type="GO" id="GO:0016887">
    <property type="term" value="F:ATP hydrolysis activity"/>
    <property type="evidence" value="ECO:0007669"/>
    <property type="project" value="InterPro"/>
</dbReference>
<organism evidence="6 7">
    <name type="scientific">Ramlibacter rhizophilus</name>
    <dbReference type="NCBI Taxonomy" id="1781167"/>
    <lineage>
        <taxon>Bacteria</taxon>
        <taxon>Pseudomonadati</taxon>
        <taxon>Pseudomonadota</taxon>
        <taxon>Betaproteobacteria</taxon>
        <taxon>Burkholderiales</taxon>
        <taxon>Comamonadaceae</taxon>
        <taxon>Ramlibacter</taxon>
    </lineage>
</organism>
<proteinExistence type="predicted"/>
<dbReference type="PANTHER" id="PTHR42781">
    <property type="entry name" value="SPERMIDINE/PUTRESCINE IMPORT ATP-BINDING PROTEIN POTA"/>
    <property type="match status" value="1"/>
</dbReference>
<gene>
    <name evidence="6" type="ORF">EZ242_18660</name>
</gene>
<dbReference type="Pfam" id="PF00005">
    <property type="entry name" value="ABC_tran"/>
    <property type="match status" value="1"/>
</dbReference>
<evidence type="ECO:0000313" key="7">
    <source>
        <dbReference type="Proteomes" id="UP000297564"/>
    </source>
</evidence>
<dbReference type="PROSITE" id="PS00211">
    <property type="entry name" value="ABC_TRANSPORTER_1"/>
    <property type="match status" value="1"/>
</dbReference>
<reference evidence="6 7" key="1">
    <citation type="submission" date="2019-03" db="EMBL/GenBank/DDBJ databases">
        <title>Ramlibacter rhizophilus CCTCC AB2015357, whole genome shotgun sequence.</title>
        <authorList>
            <person name="Zhang X."/>
            <person name="Feng G."/>
            <person name="Zhu H."/>
        </authorList>
    </citation>
    <scope>NUCLEOTIDE SEQUENCE [LARGE SCALE GENOMIC DNA]</scope>
    <source>
        <strain evidence="6 7">CCTCC AB2015357</strain>
    </source>
</reference>
<dbReference type="InterPro" id="IPR027417">
    <property type="entry name" value="P-loop_NTPase"/>
</dbReference>
<keyword evidence="2" id="KW-1003">Cell membrane</keyword>
<name>A0A4Z0BGN4_9BURK</name>
<dbReference type="SMART" id="SM00382">
    <property type="entry name" value="AAA"/>
    <property type="match status" value="1"/>
</dbReference>
<dbReference type="OrthoDB" id="9802264at2"/>
<comment type="caution">
    <text evidence="6">The sequence shown here is derived from an EMBL/GenBank/DDBJ whole genome shotgun (WGS) entry which is preliminary data.</text>
</comment>
<keyword evidence="7" id="KW-1185">Reference proteome</keyword>
<evidence type="ECO:0000256" key="3">
    <source>
        <dbReference type="ARBA" id="ARBA00022741"/>
    </source>
</evidence>
<dbReference type="GO" id="GO:0005524">
    <property type="term" value="F:ATP binding"/>
    <property type="evidence" value="ECO:0007669"/>
    <property type="project" value="UniProtKB-KW"/>
</dbReference>
<dbReference type="InterPro" id="IPR050093">
    <property type="entry name" value="ABC_SmlMolc_Importer"/>
</dbReference>
<keyword evidence="3" id="KW-0547">Nucleotide-binding</keyword>
<protein>
    <submittedName>
        <fullName evidence="6">ATP-binding cassette domain-containing protein</fullName>
    </submittedName>
</protein>
<keyword evidence="2" id="KW-0472">Membrane</keyword>
<keyword evidence="1" id="KW-0813">Transport</keyword>
<dbReference type="InterPro" id="IPR017871">
    <property type="entry name" value="ABC_transporter-like_CS"/>
</dbReference>
<evidence type="ECO:0000256" key="2">
    <source>
        <dbReference type="ARBA" id="ARBA00022475"/>
    </source>
</evidence>
<accession>A0A4Z0BGN4</accession>
<dbReference type="RefSeq" id="WP_135286705.1">
    <property type="nucleotide sequence ID" value="NZ_SMLL01000007.1"/>
</dbReference>
<evidence type="ECO:0000259" key="5">
    <source>
        <dbReference type="PROSITE" id="PS50893"/>
    </source>
</evidence>
<dbReference type="PROSITE" id="PS50893">
    <property type="entry name" value="ABC_TRANSPORTER_2"/>
    <property type="match status" value="1"/>
</dbReference>
<sequence>MSLRVEVRSLTVAGQPLMAGLAIEVPPGAVHTLMGPSGCGKSSLLAVVCGTAPEAVRFEGSIHLDGERVDGLPTRRRGIGILFQDDLLFAHMTVRENLLFAVPAGPRAGREAAVRQALGEVELDGYESADPATLSGGQRARVALARALLARPRALLLDEPFARLDAALRGRMRELVFGTLRAHGVPALLVTHDLQDVADGGRVTRLGER</sequence>
<dbReference type="Proteomes" id="UP000297564">
    <property type="component" value="Unassembled WGS sequence"/>
</dbReference>
<evidence type="ECO:0000256" key="4">
    <source>
        <dbReference type="ARBA" id="ARBA00022840"/>
    </source>
</evidence>
<evidence type="ECO:0000256" key="1">
    <source>
        <dbReference type="ARBA" id="ARBA00022448"/>
    </source>
</evidence>
<dbReference type="Gene3D" id="3.40.50.300">
    <property type="entry name" value="P-loop containing nucleotide triphosphate hydrolases"/>
    <property type="match status" value="1"/>
</dbReference>
<evidence type="ECO:0000313" key="6">
    <source>
        <dbReference type="EMBL" id="TFY97539.1"/>
    </source>
</evidence>
<dbReference type="InterPro" id="IPR003439">
    <property type="entry name" value="ABC_transporter-like_ATP-bd"/>
</dbReference>
<dbReference type="EMBL" id="SMLL01000007">
    <property type="protein sequence ID" value="TFY97539.1"/>
    <property type="molecule type" value="Genomic_DNA"/>
</dbReference>
<dbReference type="PANTHER" id="PTHR42781:SF4">
    <property type="entry name" value="SPERMIDINE_PUTRESCINE IMPORT ATP-BINDING PROTEIN POTA"/>
    <property type="match status" value="1"/>
</dbReference>
<feature type="domain" description="ABC transporter" evidence="5">
    <location>
        <begin position="3"/>
        <end position="206"/>
    </location>
</feature>